<dbReference type="EC" id="2.3.1.225" evidence="7"/>
<dbReference type="InterPro" id="IPR039859">
    <property type="entry name" value="PFA4/ZDH16/20/ERF2-like"/>
</dbReference>
<dbReference type="EMBL" id="MPUH01000677">
    <property type="protein sequence ID" value="OMJ75660.1"/>
    <property type="molecule type" value="Genomic_DNA"/>
</dbReference>
<accession>A0A1R2BG11</accession>
<feature type="domain" description="Palmitoyltransferase DHHC" evidence="8">
    <location>
        <begin position="95"/>
        <end position="206"/>
    </location>
</feature>
<keyword evidence="4 7" id="KW-1133">Transmembrane helix</keyword>
<keyword evidence="2 7" id="KW-0808">Transferase</keyword>
<comment type="domain">
    <text evidence="7">The DHHC domain is required for palmitoyltransferase activity.</text>
</comment>
<sequence length="255" mass="28677">MTLAIYIAGLIPSPKNFPTKELMQSLGIPLIILFYLLVGFITYSYFAIVLPWHIENKILSGTMTSIGIFILYAIVFSYTKCITTQPGSPSGTNEPLCNKCKVSKPSRSHHCSVCDKCVLKMDHHCPWINNCLGMRNHCYFLLFLLYLDIGCFFFTTVSFPVVLSIPKNGILITSLTLCGVFSIVLLGFGGWHWFLAFRGTTTIEYFCEDKTFSAGSWRKNLEVIFGTSSLTKILIPTSYKLLSDGTYWPNTLHSI</sequence>
<evidence type="ECO:0000256" key="4">
    <source>
        <dbReference type="ARBA" id="ARBA00022989"/>
    </source>
</evidence>
<gene>
    <name evidence="9" type="ORF">SteCoe_25150</name>
</gene>
<evidence type="ECO:0000256" key="1">
    <source>
        <dbReference type="ARBA" id="ARBA00004141"/>
    </source>
</evidence>
<keyword evidence="5 7" id="KW-0472">Membrane</keyword>
<keyword evidence="3 7" id="KW-0812">Transmembrane</keyword>
<evidence type="ECO:0000256" key="6">
    <source>
        <dbReference type="ARBA" id="ARBA00023315"/>
    </source>
</evidence>
<reference evidence="9 10" key="1">
    <citation type="submission" date="2016-11" db="EMBL/GenBank/DDBJ databases">
        <title>The macronuclear genome of Stentor coeruleus: a giant cell with tiny introns.</title>
        <authorList>
            <person name="Slabodnick M."/>
            <person name="Ruby J.G."/>
            <person name="Reiff S.B."/>
            <person name="Swart E.C."/>
            <person name="Gosai S."/>
            <person name="Prabakaran S."/>
            <person name="Witkowska E."/>
            <person name="Larue G.E."/>
            <person name="Fisher S."/>
            <person name="Freeman R.M."/>
            <person name="Gunawardena J."/>
            <person name="Chu W."/>
            <person name="Stover N.A."/>
            <person name="Gregory B.D."/>
            <person name="Nowacki M."/>
            <person name="Derisi J."/>
            <person name="Roy S.W."/>
            <person name="Marshall W.F."/>
            <person name="Sood P."/>
        </authorList>
    </citation>
    <scope>NUCLEOTIDE SEQUENCE [LARGE SCALE GENOMIC DNA]</scope>
    <source>
        <strain evidence="9">WM001</strain>
    </source>
</reference>
<dbReference type="Proteomes" id="UP000187209">
    <property type="component" value="Unassembled WGS sequence"/>
</dbReference>
<evidence type="ECO:0000256" key="2">
    <source>
        <dbReference type="ARBA" id="ARBA00022679"/>
    </source>
</evidence>
<protein>
    <recommendedName>
        <fullName evidence="7">Palmitoyltransferase</fullName>
        <ecNumber evidence="7">2.3.1.225</ecNumber>
    </recommendedName>
</protein>
<evidence type="ECO:0000256" key="3">
    <source>
        <dbReference type="ARBA" id="ARBA00022692"/>
    </source>
</evidence>
<proteinExistence type="inferred from homology"/>
<comment type="caution">
    <text evidence="9">The sequence shown here is derived from an EMBL/GenBank/DDBJ whole genome shotgun (WGS) entry which is preliminary data.</text>
</comment>
<evidence type="ECO:0000313" key="9">
    <source>
        <dbReference type="EMBL" id="OMJ75660.1"/>
    </source>
</evidence>
<feature type="transmembrane region" description="Helical" evidence="7">
    <location>
        <begin position="169"/>
        <end position="188"/>
    </location>
</feature>
<dbReference type="InterPro" id="IPR001594">
    <property type="entry name" value="Palmitoyltrfase_DHHC"/>
</dbReference>
<comment type="similarity">
    <text evidence="7">Belongs to the DHHC palmitoyltransferase family.</text>
</comment>
<organism evidence="9 10">
    <name type="scientific">Stentor coeruleus</name>
    <dbReference type="NCBI Taxonomy" id="5963"/>
    <lineage>
        <taxon>Eukaryota</taxon>
        <taxon>Sar</taxon>
        <taxon>Alveolata</taxon>
        <taxon>Ciliophora</taxon>
        <taxon>Postciliodesmatophora</taxon>
        <taxon>Heterotrichea</taxon>
        <taxon>Heterotrichida</taxon>
        <taxon>Stentoridae</taxon>
        <taxon>Stentor</taxon>
    </lineage>
</organism>
<dbReference type="OrthoDB" id="298128at2759"/>
<dbReference type="PANTHER" id="PTHR12246">
    <property type="entry name" value="PALMITOYLTRANSFERASE ZDHHC16"/>
    <property type="match status" value="1"/>
</dbReference>
<dbReference type="PROSITE" id="PS50216">
    <property type="entry name" value="DHHC"/>
    <property type="match status" value="1"/>
</dbReference>
<evidence type="ECO:0000256" key="5">
    <source>
        <dbReference type="ARBA" id="ARBA00023136"/>
    </source>
</evidence>
<keyword evidence="10" id="KW-1185">Reference proteome</keyword>
<evidence type="ECO:0000259" key="8">
    <source>
        <dbReference type="Pfam" id="PF01529"/>
    </source>
</evidence>
<name>A0A1R2BG11_9CILI</name>
<feature type="transmembrane region" description="Helical" evidence="7">
    <location>
        <begin position="30"/>
        <end position="52"/>
    </location>
</feature>
<comment type="catalytic activity">
    <reaction evidence="7">
        <text>L-cysteinyl-[protein] + hexadecanoyl-CoA = S-hexadecanoyl-L-cysteinyl-[protein] + CoA</text>
        <dbReference type="Rhea" id="RHEA:36683"/>
        <dbReference type="Rhea" id="RHEA-COMP:10131"/>
        <dbReference type="Rhea" id="RHEA-COMP:11032"/>
        <dbReference type="ChEBI" id="CHEBI:29950"/>
        <dbReference type="ChEBI" id="CHEBI:57287"/>
        <dbReference type="ChEBI" id="CHEBI:57379"/>
        <dbReference type="ChEBI" id="CHEBI:74151"/>
        <dbReference type="EC" id="2.3.1.225"/>
    </reaction>
</comment>
<feature type="transmembrane region" description="Helical" evidence="7">
    <location>
        <begin position="58"/>
        <end position="78"/>
    </location>
</feature>
<feature type="transmembrane region" description="Helical" evidence="7">
    <location>
        <begin position="139"/>
        <end position="163"/>
    </location>
</feature>
<comment type="subcellular location">
    <subcellularLocation>
        <location evidence="1">Membrane</location>
        <topology evidence="1">Multi-pass membrane protein</topology>
    </subcellularLocation>
</comment>
<evidence type="ECO:0000313" key="10">
    <source>
        <dbReference type="Proteomes" id="UP000187209"/>
    </source>
</evidence>
<evidence type="ECO:0000256" key="7">
    <source>
        <dbReference type="RuleBase" id="RU079119"/>
    </source>
</evidence>
<dbReference type="Pfam" id="PF01529">
    <property type="entry name" value="DHHC"/>
    <property type="match status" value="1"/>
</dbReference>
<dbReference type="GO" id="GO:0016020">
    <property type="term" value="C:membrane"/>
    <property type="evidence" value="ECO:0007669"/>
    <property type="project" value="UniProtKB-SubCell"/>
</dbReference>
<keyword evidence="6 7" id="KW-0012">Acyltransferase</keyword>
<dbReference type="GO" id="GO:0019706">
    <property type="term" value="F:protein-cysteine S-palmitoyltransferase activity"/>
    <property type="evidence" value="ECO:0007669"/>
    <property type="project" value="UniProtKB-EC"/>
</dbReference>
<dbReference type="AlphaFoldDB" id="A0A1R2BG11"/>